<evidence type="ECO:0000313" key="1">
    <source>
        <dbReference type="EMBL" id="GAA2138013.1"/>
    </source>
</evidence>
<evidence type="ECO:0008006" key="3">
    <source>
        <dbReference type="Google" id="ProtNLM"/>
    </source>
</evidence>
<evidence type="ECO:0000313" key="2">
    <source>
        <dbReference type="Proteomes" id="UP001422759"/>
    </source>
</evidence>
<proteinExistence type="predicted"/>
<gene>
    <name evidence="1" type="ORF">GCM10009760_18970</name>
</gene>
<accession>A0ABN2Z7V5</accession>
<dbReference type="Gene3D" id="3.90.1530.10">
    <property type="entry name" value="Conserved hypothetical protein from pyrococcus furiosus pfu- 392566-001, ParB domain"/>
    <property type="match status" value="1"/>
</dbReference>
<name>A0ABN2Z7V5_9ACTN</name>
<reference evidence="1 2" key="1">
    <citation type="journal article" date="2019" name="Int. J. Syst. Evol. Microbiol.">
        <title>The Global Catalogue of Microorganisms (GCM) 10K type strain sequencing project: providing services to taxonomists for standard genome sequencing and annotation.</title>
        <authorList>
            <consortium name="The Broad Institute Genomics Platform"/>
            <consortium name="The Broad Institute Genome Sequencing Center for Infectious Disease"/>
            <person name="Wu L."/>
            <person name="Ma J."/>
        </authorList>
    </citation>
    <scope>NUCLEOTIDE SEQUENCE [LARGE SCALE GENOMIC DNA]</scope>
    <source>
        <strain evidence="1 2">JCM 14560</strain>
    </source>
</reference>
<dbReference type="EMBL" id="BAAANT010000008">
    <property type="protein sequence ID" value="GAA2138013.1"/>
    <property type="molecule type" value="Genomic_DNA"/>
</dbReference>
<protein>
    <recommendedName>
        <fullName evidence="3">Plasmid replication/partition related protein</fullName>
    </recommendedName>
</protein>
<comment type="caution">
    <text evidence="1">The sequence shown here is derived from an EMBL/GenBank/DDBJ whole genome shotgun (WGS) entry which is preliminary data.</text>
</comment>
<keyword evidence="2" id="KW-1185">Reference proteome</keyword>
<organism evidence="1 2">
    <name type="scientific">Kitasatospora kazusensis</name>
    <dbReference type="NCBI Taxonomy" id="407974"/>
    <lineage>
        <taxon>Bacteria</taxon>
        <taxon>Bacillati</taxon>
        <taxon>Actinomycetota</taxon>
        <taxon>Actinomycetes</taxon>
        <taxon>Kitasatosporales</taxon>
        <taxon>Streptomycetaceae</taxon>
        <taxon>Kitasatospora</taxon>
    </lineage>
</organism>
<dbReference type="Proteomes" id="UP001422759">
    <property type="component" value="Unassembled WGS sequence"/>
</dbReference>
<dbReference type="SUPFAM" id="SSF110849">
    <property type="entry name" value="ParB/Sulfiredoxin"/>
    <property type="match status" value="1"/>
</dbReference>
<sequence length="247" mass="27292">MLPEHELHDLAQSIKTSGLLMPIVLDPDGVLLDGRNRLAACELAGVEPRFATYTGTDQRAYIWLSNVRRRHVTEGQRAMVHAMVLSASGHSLRTHAALHAISRSRLSLANTVLKNAPDLAERVRDGKIRLDAAHDIVRQRKAEAAAIQAQHDNLLRHAPDLAAQVTEGHFTLDAATATLAERQKAVRADQQHLTTIAEHWDTLQHLARHPDSLHTQQVLDGLTTEARALADHLITLEARAEEAHQHS</sequence>
<dbReference type="RefSeq" id="WP_344462835.1">
    <property type="nucleotide sequence ID" value="NZ_BAAANT010000008.1"/>
</dbReference>
<dbReference type="InterPro" id="IPR036086">
    <property type="entry name" value="ParB/Sulfiredoxin_sf"/>
</dbReference>